<dbReference type="InterPro" id="IPR043128">
    <property type="entry name" value="Rev_trsase/Diguanyl_cyclase"/>
</dbReference>
<keyword evidence="4" id="KW-0175">Coiled coil</keyword>
<feature type="compositionally biased region" description="Basic and acidic residues" evidence="5">
    <location>
        <begin position="1"/>
        <end position="11"/>
    </location>
</feature>
<dbReference type="InterPro" id="IPR000160">
    <property type="entry name" value="GGDEF_dom"/>
</dbReference>
<gene>
    <name evidence="7" type="ORF">CK501_03725</name>
</gene>
<comment type="cofactor">
    <cofactor evidence="1">
        <name>Mg(2+)</name>
        <dbReference type="ChEBI" id="CHEBI:18420"/>
    </cofactor>
</comment>
<feature type="coiled-coil region" evidence="4">
    <location>
        <begin position="373"/>
        <end position="422"/>
    </location>
</feature>
<dbReference type="PROSITE" id="PS50887">
    <property type="entry name" value="GGDEF"/>
    <property type="match status" value="1"/>
</dbReference>
<comment type="caution">
    <text evidence="7">The sequence shown here is derived from an EMBL/GenBank/DDBJ whole genome shotgun (WGS) entry which is preliminary data.</text>
</comment>
<dbReference type="FunFam" id="3.30.70.270:FF:000001">
    <property type="entry name" value="Diguanylate cyclase domain protein"/>
    <property type="match status" value="1"/>
</dbReference>
<evidence type="ECO:0000256" key="4">
    <source>
        <dbReference type="SAM" id="Coils"/>
    </source>
</evidence>
<evidence type="ECO:0000259" key="6">
    <source>
        <dbReference type="PROSITE" id="PS50887"/>
    </source>
</evidence>
<evidence type="ECO:0000313" key="8">
    <source>
        <dbReference type="Proteomes" id="UP000218896"/>
    </source>
</evidence>
<dbReference type="InterPro" id="IPR029787">
    <property type="entry name" value="Nucleotide_cyclase"/>
</dbReference>
<evidence type="ECO:0000256" key="1">
    <source>
        <dbReference type="ARBA" id="ARBA00001946"/>
    </source>
</evidence>
<sequence>MTARIRVRDGAEPVTAEPGRSRGGMSDQDWRQKYLAALEQHEQDEQQWQQRQNSLQRLLVRVSLVAEGQDGELDRLLGELRELAREGDPDAGALRRLQDTLETHVSGFDEERQAVVSRLQDALQHLIDPLRSRAGRKERRQLRALERTPADTVGRFNALPGILEQLAELQQQVLSGSGDAQKRGSFWQRVLGGRADVREEAAEADSPDSNADEPEASELAAGLDLDSGEPRADDEQFRNLCARLLQLLRHIQQHIPLPEPAQERIEILLERVRASENWGQIQAVLDEVVHLVVAAVGRGQREFEQFLAGLDQRLVRLRTQFETGALDFGHWQEVSEAFDQRIDRELDEMGSSALGATELSGLQQAVRDHVDRLNATLTEYREAETKREQALREQVQDLQEKVTAMEAESREAQKELRQERERAATDMLTQLPNREALEERLDQEYRRWHRYREPTSLAIIDIDWFKGINDTYGHLAGDKVLQLLARSLRENLRETDYIARYGGEEFIILLPATPLETAVSVLDKLRERIQSLPFHFRHERVEVTFSGGVTGFMEVDGPHQLLDMADRALYRAKAQGRNRVLPADEQDKRSGGER</sequence>
<feature type="region of interest" description="Disordered" evidence="5">
    <location>
        <begin position="1"/>
        <end position="28"/>
    </location>
</feature>
<protein>
    <recommendedName>
        <fullName evidence="2">diguanylate cyclase</fullName>
        <ecNumber evidence="2">2.7.7.65</ecNumber>
    </recommendedName>
</protein>
<reference evidence="7 8" key="1">
    <citation type="submission" date="2017-08" db="EMBL/GenBank/DDBJ databases">
        <title>Halovibrio sewagensis sp. nov., isolated from wastewater of high salinity.</title>
        <authorList>
            <person name="Dong X."/>
            <person name="Zhang G."/>
        </authorList>
    </citation>
    <scope>NUCLEOTIDE SEQUENCE [LARGE SCALE GENOMIC DNA]</scope>
    <source>
        <strain evidence="7 8">YL5-2</strain>
    </source>
</reference>
<dbReference type="CDD" id="cd01949">
    <property type="entry name" value="GGDEF"/>
    <property type="match status" value="1"/>
</dbReference>
<proteinExistence type="predicted"/>
<dbReference type="EMBL" id="NSKD01000001">
    <property type="protein sequence ID" value="PAU82265.1"/>
    <property type="molecule type" value="Genomic_DNA"/>
</dbReference>
<feature type="coiled-coil region" evidence="4">
    <location>
        <begin position="31"/>
        <end position="86"/>
    </location>
</feature>
<dbReference type="InterPro" id="IPR048516">
    <property type="entry name" value="DGCcoil"/>
</dbReference>
<dbReference type="EC" id="2.7.7.65" evidence="2"/>
<evidence type="ECO:0000313" key="7">
    <source>
        <dbReference type="EMBL" id="PAU82265.1"/>
    </source>
</evidence>
<dbReference type="Gene3D" id="3.30.70.270">
    <property type="match status" value="1"/>
</dbReference>
<evidence type="ECO:0000256" key="3">
    <source>
        <dbReference type="ARBA" id="ARBA00034247"/>
    </source>
</evidence>
<dbReference type="Pfam" id="PF00990">
    <property type="entry name" value="GGDEF"/>
    <property type="match status" value="1"/>
</dbReference>
<dbReference type="InterPro" id="IPR050469">
    <property type="entry name" value="Diguanylate_Cyclase"/>
</dbReference>
<comment type="catalytic activity">
    <reaction evidence="3">
        <text>2 GTP = 3',3'-c-di-GMP + 2 diphosphate</text>
        <dbReference type="Rhea" id="RHEA:24898"/>
        <dbReference type="ChEBI" id="CHEBI:33019"/>
        <dbReference type="ChEBI" id="CHEBI:37565"/>
        <dbReference type="ChEBI" id="CHEBI:58805"/>
        <dbReference type="EC" id="2.7.7.65"/>
    </reaction>
</comment>
<dbReference type="AlphaFoldDB" id="A0A2A2FCG1"/>
<dbReference type="SUPFAM" id="SSF55073">
    <property type="entry name" value="Nucleotide cyclase"/>
    <property type="match status" value="1"/>
</dbReference>
<dbReference type="Proteomes" id="UP000218896">
    <property type="component" value="Unassembled WGS sequence"/>
</dbReference>
<evidence type="ECO:0000256" key="2">
    <source>
        <dbReference type="ARBA" id="ARBA00012528"/>
    </source>
</evidence>
<organism evidence="7 8">
    <name type="scientific">Halovibrio salipaludis</name>
    <dbReference type="NCBI Taxonomy" id="2032626"/>
    <lineage>
        <taxon>Bacteria</taxon>
        <taxon>Pseudomonadati</taxon>
        <taxon>Pseudomonadota</taxon>
        <taxon>Gammaproteobacteria</taxon>
        <taxon>Oceanospirillales</taxon>
        <taxon>Halomonadaceae</taxon>
        <taxon>Halovibrio</taxon>
    </lineage>
</organism>
<feature type="domain" description="GGDEF" evidence="6">
    <location>
        <begin position="453"/>
        <end position="585"/>
    </location>
</feature>
<keyword evidence="8" id="KW-1185">Reference proteome</keyword>
<dbReference type="PANTHER" id="PTHR45138:SF9">
    <property type="entry name" value="DIGUANYLATE CYCLASE DGCM-RELATED"/>
    <property type="match status" value="1"/>
</dbReference>
<dbReference type="SMART" id="SM00267">
    <property type="entry name" value="GGDEF"/>
    <property type="match status" value="1"/>
</dbReference>
<dbReference type="PANTHER" id="PTHR45138">
    <property type="entry name" value="REGULATORY COMPONENTS OF SENSORY TRANSDUCTION SYSTEM"/>
    <property type="match status" value="1"/>
</dbReference>
<name>A0A2A2FCG1_9GAMM</name>
<dbReference type="NCBIfam" id="TIGR00254">
    <property type="entry name" value="GGDEF"/>
    <property type="match status" value="1"/>
</dbReference>
<dbReference type="Pfam" id="PF20975">
    <property type="entry name" value="DGCcoil"/>
    <property type="match status" value="1"/>
</dbReference>
<evidence type="ECO:0000256" key="5">
    <source>
        <dbReference type="SAM" id="MobiDB-lite"/>
    </source>
</evidence>
<accession>A0A2A2FCG1</accession>
<dbReference type="GO" id="GO:0052621">
    <property type="term" value="F:diguanylate cyclase activity"/>
    <property type="evidence" value="ECO:0007669"/>
    <property type="project" value="UniProtKB-EC"/>
</dbReference>